<comment type="subcellular location">
    <subcellularLocation>
        <location evidence="1">Membrane</location>
        <topology evidence="1">Multi-pass membrane protein</topology>
    </subcellularLocation>
</comment>
<keyword evidence="3 5" id="KW-1133">Transmembrane helix</keyword>
<keyword evidence="4 5" id="KW-0472">Membrane</keyword>
<dbReference type="EMBL" id="CP109135">
    <property type="protein sequence ID" value="WSD12241.1"/>
    <property type="molecule type" value="Genomic_DNA"/>
</dbReference>
<dbReference type="InterPro" id="IPR032808">
    <property type="entry name" value="DoxX"/>
</dbReference>
<evidence type="ECO:0000256" key="1">
    <source>
        <dbReference type="ARBA" id="ARBA00004141"/>
    </source>
</evidence>
<accession>A0ABZ1H144</accession>
<protein>
    <submittedName>
        <fullName evidence="6">DoxX family protein</fullName>
    </submittedName>
</protein>
<feature type="transmembrane region" description="Helical" evidence="5">
    <location>
        <begin position="80"/>
        <end position="98"/>
    </location>
</feature>
<evidence type="ECO:0000256" key="3">
    <source>
        <dbReference type="ARBA" id="ARBA00022989"/>
    </source>
</evidence>
<sequence length="166" mass="17897">MTALRDRRVVIELDEPIHQERPVNRSMATTHSDVRARVGNISLWILQIALGGLFAFNFGLGKVMGSEQSVELFADIGVGQWLRFLTGILEIAGGIGLLIPRLSGVAALGLVGVMGGAVITEAFIVDGSLLTPLVWLICAAIIAWFRRDHTLALIRPLRALRSSTGS</sequence>
<dbReference type="RefSeq" id="WP_326757705.1">
    <property type="nucleotide sequence ID" value="NZ_CP109135.1"/>
</dbReference>
<reference evidence="6 7" key="1">
    <citation type="submission" date="2022-10" db="EMBL/GenBank/DDBJ databases">
        <title>The complete genomes of actinobacterial strains from the NBC collection.</title>
        <authorList>
            <person name="Joergensen T.S."/>
            <person name="Alvarez Arevalo M."/>
            <person name="Sterndorff E.B."/>
            <person name="Faurdal D."/>
            <person name="Vuksanovic O."/>
            <person name="Mourched A.-S."/>
            <person name="Charusanti P."/>
            <person name="Shaw S."/>
            <person name="Blin K."/>
            <person name="Weber T."/>
        </authorList>
    </citation>
    <scope>NUCLEOTIDE SEQUENCE [LARGE SCALE GENOMIC DNA]</scope>
    <source>
        <strain evidence="6 7">NBC 01752</strain>
    </source>
</reference>
<feature type="transmembrane region" description="Helical" evidence="5">
    <location>
        <begin position="129"/>
        <end position="145"/>
    </location>
</feature>
<name>A0ABZ1H144_STRPH</name>
<keyword evidence="2 5" id="KW-0812">Transmembrane</keyword>
<dbReference type="Pfam" id="PF13564">
    <property type="entry name" value="DoxX_2"/>
    <property type="match status" value="1"/>
</dbReference>
<evidence type="ECO:0000313" key="6">
    <source>
        <dbReference type="EMBL" id="WSD12241.1"/>
    </source>
</evidence>
<evidence type="ECO:0000256" key="5">
    <source>
        <dbReference type="SAM" id="Phobius"/>
    </source>
</evidence>
<gene>
    <name evidence="6" type="ORF">OHB35_02930</name>
</gene>
<feature type="transmembrane region" description="Helical" evidence="5">
    <location>
        <begin position="41"/>
        <end position="60"/>
    </location>
</feature>
<feature type="transmembrane region" description="Helical" evidence="5">
    <location>
        <begin position="105"/>
        <end position="123"/>
    </location>
</feature>
<dbReference type="Proteomes" id="UP001340816">
    <property type="component" value="Chromosome"/>
</dbReference>
<evidence type="ECO:0000256" key="2">
    <source>
        <dbReference type="ARBA" id="ARBA00022692"/>
    </source>
</evidence>
<organism evidence="6 7">
    <name type="scientific">Streptomyces phaeochromogenes</name>
    <dbReference type="NCBI Taxonomy" id="1923"/>
    <lineage>
        <taxon>Bacteria</taxon>
        <taxon>Bacillati</taxon>
        <taxon>Actinomycetota</taxon>
        <taxon>Actinomycetes</taxon>
        <taxon>Kitasatosporales</taxon>
        <taxon>Streptomycetaceae</taxon>
        <taxon>Streptomyces</taxon>
        <taxon>Streptomyces phaeochromogenes group</taxon>
    </lineage>
</organism>
<evidence type="ECO:0000256" key="4">
    <source>
        <dbReference type="ARBA" id="ARBA00023136"/>
    </source>
</evidence>
<evidence type="ECO:0000313" key="7">
    <source>
        <dbReference type="Proteomes" id="UP001340816"/>
    </source>
</evidence>
<proteinExistence type="predicted"/>
<keyword evidence="7" id="KW-1185">Reference proteome</keyword>